<dbReference type="OrthoDB" id="9808367at2"/>
<dbReference type="InterPro" id="IPR023696">
    <property type="entry name" value="Ureohydrolase_dom_sf"/>
</dbReference>
<dbReference type="Proteomes" id="UP000194798">
    <property type="component" value="Unassembled WGS sequence"/>
</dbReference>
<name>A0A251XA69_9GAMM</name>
<protein>
    <submittedName>
        <fullName evidence="3">Deacetylase</fullName>
    </submittedName>
</protein>
<feature type="domain" description="Histone deacetylase" evidence="2">
    <location>
        <begin position="21"/>
        <end position="304"/>
    </location>
</feature>
<dbReference type="GO" id="GO:0004407">
    <property type="term" value="F:histone deacetylase activity"/>
    <property type="evidence" value="ECO:0007669"/>
    <property type="project" value="TreeGrafter"/>
</dbReference>
<dbReference type="AlphaFoldDB" id="A0A251XA69"/>
<dbReference type="RefSeq" id="WP_086486862.1">
    <property type="nucleotide sequence ID" value="NZ_MSLT01000006.1"/>
</dbReference>
<dbReference type="InterPro" id="IPR000286">
    <property type="entry name" value="HDACs"/>
</dbReference>
<dbReference type="EMBL" id="MSLT01000006">
    <property type="protein sequence ID" value="OUD15269.1"/>
    <property type="molecule type" value="Genomic_DNA"/>
</dbReference>
<dbReference type="PANTHER" id="PTHR10625:SF10">
    <property type="entry name" value="HISTONE DEACETYLASE HDAC1"/>
    <property type="match status" value="1"/>
</dbReference>
<gene>
    <name evidence="3" type="ORF">TPSD3_01700</name>
</gene>
<evidence type="ECO:0000259" key="2">
    <source>
        <dbReference type="Pfam" id="PF00850"/>
    </source>
</evidence>
<dbReference type="SUPFAM" id="SSF52768">
    <property type="entry name" value="Arginase/deacetylase"/>
    <property type="match status" value="1"/>
</dbReference>
<comment type="similarity">
    <text evidence="1">Belongs to the histone deacetylase family.</text>
</comment>
<dbReference type="PANTHER" id="PTHR10625">
    <property type="entry name" value="HISTONE DEACETYLASE HDAC1-RELATED"/>
    <property type="match status" value="1"/>
</dbReference>
<dbReference type="InterPro" id="IPR023801">
    <property type="entry name" value="His_deacetylse_dom"/>
</dbReference>
<comment type="caution">
    <text evidence="3">The sequence shown here is derived from an EMBL/GenBank/DDBJ whole genome shotgun (WGS) entry which is preliminary data.</text>
</comment>
<dbReference type="InterPro" id="IPR037138">
    <property type="entry name" value="His_deacetylse_dom_sf"/>
</dbReference>
<keyword evidence="4" id="KW-1185">Reference proteome</keyword>
<proteinExistence type="inferred from homology"/>
<dbReference type="PRINTS" id="PR01270">
    <property type="entry name" value="HDASUPER"/>
</dbReference>
<dbReference type="Pfam" id="PF00850">
    <property type="entry name" value="Hist_deacetyl"/>
    <property type="match status" value="1"/>
</dbReference>
<organism evidence="3 4">
    <name type="scientific">Thioflexithrix psekupsensis</name>
    <dbReference type="NCBI Taxonomy" id="1570016"/>
    <lineage>
        <taxon>Bacteria</taxon>
        <taxon>Pseudomonadati</taxon>
        <taxon>Pseudomonadota</taxon>
        <taxon>Gammaproteobacteria</taxon>
        <taxon>Thiotrichales</taxon>
        <taxon>Thioflexithrix</taxon>
    </lineage>
</organism>
<sequence>MSSIAYLYHPDCMHHDMGVGHPECPARFSAIEDQLIASKLFDFIRHYEAPAATREQLARVHDKKYIEHVLSFEHKPSTYLDPDTLITPQTPKAALHAAGALVMATDLVMKKQAKAAFCNVRPPGHHALHDQAMGFCFFNNVAVGAAHAIHHYGLRRVAIVDIDVHHGNGTEDIFRNEPRVLFCSSFEHPFYPFCGADTVSDHIINVPLAANTGSEKFREAMLNHCIPALHKFEPQMIFISAGFDAHRDDDMSHVSLSERDYAWITQELLLIADKFGEGRVVSTLEGGYELHSLGRSVATHIKVLMRMY</sequence>
<dbReference type="GO" id="GO:0040029">
    <property type="term" value="P:epigenetic regulation of gene expression"/>
    <property type="evidence" value="ECO:0007669"/>
    <property type="project" value="TreeGrafter"/>
</dbReference>
<evidence type="ECO:0000256" key="1">
    <source>
        <dbReference type="ARBA" id="ARBA00005947"/>
    </source>
</evidence>
<reference evidence="3 4" key="1">
    <citation type="submission" date="2016-12" db="EMBL/GenBank/DDBJ databases">
        <title>Thioflexothrix psekupsii D3 genome sequencing and assembly.</title>
        <authorList>
            <person name="Fomenkov A."/>
            <person name="Vincze T."/>
            <person name="Grabovich M."/>
            <person name="Anton B.P."/>
            <person name="Dubinina G."/>
            <person name="Orlova M."/>
            <person name="Belousova E."/>
            <person name="Roberts R.J."/>
        </authorList>
    </citation>
    <scope>NUCLEOTIDE SEQUENCE [LARGE SCALE GENOMIC DNA]</scope>
    <source>
        <strain evidence="3">D3</strain>
    </source>
</reference>
<dbReference type="Gene3D" id="3.40.800.20">
    <property type="entry name" value="Histone deacetylase domain"/>
    <property type="match status" value="1"/>
</dbReference>
<accession>A0A251XA69</accession>
<evidence type="ECO:0000313" key="4">
    <source>
        <dbReference type="Proteomes" id="UP000194798"/>
    </source>
</evidence>
<dbReference type="CDD" id="cd11599">
    <property type="entry name" value="HDAC_classII_2"/>
    <property type="match status" value="1"/>
</dbReference>
<evidence type="ECO:0000313" key="3">
    <source>
        <dbReference type="EMBL" id="OUD15269.1"/>
    </source>
</evidence>